<feature type="region of interest" description="Disordered" evidence="1">
    <location>
        <begin position="172"/>
        <end position="192"/>
    </location>
</feature>
<proteinExistence type="predicted"/>
<accession>A0A6L2LLD2</accession>
<evidence type="ECO:0000313" key="2">
    <source>
        <dbReference type="EMBL" id="GEU60985.1"/>
    </source>
</evidence>
<gene>
    <name evidence="2" type="ORF">Tci_032963</name>
</gene>
<name>A0A6L2LLD2_TANCI</name>
<dbReference type="AlphaFoldDB" id="A0A6L2LLD2"/>
<dbReference type="EMBL" id="BKCJ010004428">
    <property type="protein sequence ID" value="GEU60985.1"/>
    <property type="molecule type" value="Genomic_DNA"/>
</dbReference>
<comment type="caution">
    <text evidence="2">The sequence shown here is derived from an EMBL/GenBank/DDBJ whole genome shotgun (WGS) entry which is preliminary data.</text>
</comment>
<protein>
    <submittedName>
        <fullName evidence="2">Uncharacterized protein</fullName>
    </submittedName>
</protein>
<sequence>MALPTRDQWHSYLRYEGIQYIYADIAVFEMRLARIYRREVHRVQVHDLILGFFNTFWFGEAVFDLDMPGALQFQLGGVWRHPQQAGFECLLDWDLVCRGFSGYTPSYTLIRDLMLRLCHKLITSSIAGRSQAPEKIFEIIYLWEEAGEMISEGPARKEGDARGVDEEALAALGGGDEDEDMPQAVPPPPRTQGKRIARLEEEVHGMCEALQGQREVLDIMDCDFSRFTTWTITSLTRFMDKAVYITRDIRSDR</sequence>
<evidence type="ECO:0000256" key="1">
    <source>
        <dbReference type="SAM" id="MobiDB-lite"/>
    </source>
</evidence>
<organism evidence="2">
    <name type="scientific">Tanacetum cinerariifolium</name>
    <name type="common">Dalmatian daisy</name>
    <name type="synonym">Chrysanthemum cinerariifolium</name>
    <dbReference type="NCBI Taxonomy" id="118510"/>
    <lineage>
        <taxon>Eukaryota</taxon>
        <taxon>Viridiplantae</taxon>
        <taxon>Streptophyta</taxon>
        <taxon>Embryophyta</taxon>
        <taxon>Tracheophyta</taxon>
        <taxon>Spermatophyta</taxon>
        <taxon>Magnoliopsida</taxon>
        <taxon>eudicotyledons</taxon>
        <taxon>Gunneridae</taxon>
        <taxon>Pentapetalae</taxon>
        <taxon>asterids</taxon>
        <taxon>campanulids</taxon>
        <taxon>Asterales</taxon>
        <taxon>Asteraceae</taxon>
        <taxon>Asteroideae</taxon>
        <taxon>Anthemideae</taxon>
        <taxon>Anthemidinae</taxon>
        <taxon>Tanacetum</taxon>
    </lineage>
</organism>
<reference evidence="2" key="1">
    <citation type="journal article" date="2019" name="Sci. Rep.">
        <title>Draft genome of Tanacetum cinerariifolium, the natural source of mosquito coil.</title>
        <authorList>
            <person name="Yamashiro T."/>
            <person name="Shiraishi A."/>
            <person name="Satake H."/>
            <person name="Nakayama K."/>
        </authorList>
    </citation>
    <scope>NUCLEOTIDE SEQUENCE</scope>
</reference>